<evidence type="ECO:0000313" key="6">
    <source>
        <dbReference type="EMBL" id="MFB5189459.1"/>
    </source>
</evidence>
<dbReference type="PRINTS" id="PR00455">
    <property type="entry name" value="HTHTETR"/>
</dbReference>
<protein>
    <submittedName>
        <fullName evidence="6">TetR/AcrR family transcriptional regulator</fullName>
    </submittedName>
</protein>
<dbReference type="PANTHER" id="PTHR47506:SF3">
    <property type="entry name" value="HTH-TYPE TRANSCRIPTIONAL REGULATOR LMRA"/>
    <property type="match status" value="1"/>
</dbReference>
<proteinExistence type="predicted"/>
<dbReference type="InterPro" id="IPR036271">
    <property type="entry name" value="Tet_transcr_reg_TetR-rel_C_sf"/>
</dbReference>
<keyword evidence="7" id="KW-1185">Reference proteome</keyword>
<dbReference type="PANTHER" id="PTHR47506">
    <property type="entry name" value="TRANSCRIPTIONAL REGULATORY PROTEIN"/>
    <property type="match status" value="1"/>
</dbReference>
<dbReference type="PROSITE" id="PS50977">
    <property type="entry name" value="HTH_TETR_2"/>
    <property type="match status" value="1"/>
</dbReference>
<dbReference type="InterPro" id="IPR001647">
    <property type="entry name" value="HTH_TetR"/>
</dbReference>
<keyword evidence="1" id="KW-0805">Transcription regulation</keyword>
<evidence type="ECO:0000259" key="5">
    <source>
        <dbReference type="PROSITE" id="PS50977"/>
    </source>
</evidence>
<organism evidence="6 7">
    <name type="scientific">Alicyclobacillus fastidiosus</name>
    <dbReference type="NCBI Taxonomy" id="392011"/>
    <lineage>
        <taxon>Bacteria</taxon>
        <taxon>Bacillati</taxon>
        <taxon>Bacillota</taxon>
        <taxon>Bacilli</taxon>
        <taxon>Bacillales</taxon>
        <taxon>Alicyclobacillaceae</taxon>
        <taxon>Alicyclobacillus</taxon>
    </lineage>
</organism>
<dbReference type="Pfam" id="PF16925">
    <property type="entry name" value="TetR_C_13"/>
    <property type="match status" value="1"/>
</dbReference>
<dbReference type="Gene3D" id="1.10.357.10">
    <property type="entry name" value="Tetracycline Repressor, domain 2"/>
    <property type="match status" value="1"/>
</dbReference>
<evidence type="ECO:0000256" key="2">
    <source>
        <dbReference type="ARBA" id="ARBA00023125"/>
    </source>
</evidence>
<dbReference type="InterPro" id="IPR011075">
    <property type="entry name" value="TetR_C"/>
</dbReference>
<gene>
    <name evidence="6" type="ORF">KKP3000_002731</name>
</gene>
<dbReference type="SUPFAM" id="SSF48498">
    <property type="entry name" value="Tetracyclin repressor-like, C-terminal domain"/>
    <property type="match status" value="1"/>
</dbReference>
<dbReference type="SUPFAM" id="SSF46689">
    <property type="entry name" value="Homeodomain-like"/>
    <property type="match status" value="1"/>
</dbReference>
<sequence>MQEPKLTKKGRETRARIVAAAAKLMFDRGVAGTSVEDVQREAKVSASQLYHYFKEKRELVLAVIVYQTEMVLSAQEPLLSHLDSMEALRAWRDAIVKLQVERQCAGGCPIGSLASELSDTDQGARIALVDSFMQWEHAIRRGVRMMYERGELTIHANPDSLGLALLTALQGGLLLTQVRRETGPLEAGLDAVLSYIDSLRV</sequence>
<evidence type="ECO:0000256" key="1">
    <source>
        <dbReference type="ARBA" id="ARBA00023015"/>
    </source>
</evidence>
<name>A0ABV5AB22_9BACL</name>
<evidence type="ECO:0000256" key="3">
    <source>
        <dbReference type="ARBA" id="ARBA00023163"/>
    </source>
</evidence>
<dbReference type="InterPro" id="IPR009057">
    <property type="entry name" value="Homeodomain-like_sf"/>
</dbReference>
<dbReference type="Pfam" id="PF00440">
    <property type="entry name" value="TetR_N"/>
    <property type="match status" value="1"/>
</dbReference>
<feature type="DNA-binding region" description="H-T-H motif" evidence="4">
    <location>
        <begin position="34"/>
        <end position="53"/>
    </location>
</feature>
<reference evidence="6 7" key="1">
    <citation type="journal article" date="2024" name="Int. J. Mol. Sci.">
        <title>Exploration of Alicyclobacillus spp. Genome in Search of Antibiotic Resistance.</title>
        <authorList>
            <person name="Bucka-Kolendo J."/>
            <person name="Kiousi D.E."/>
            <person name="Dekowska A."/>
            <person name="Mikolajczuk-Szczyrba A."/>
            <person name="Karadedos D.M."/>
            <person name="Michael P."/>
            <person name="Galanis A."/>
            <person name="Sokolowska B."/>
        </authorList>
    </citation>
    <scope>NUCLEOTIDE SEQUENCE [LARGE SCALE GENOMIC DNA]</scope>
    <source>
        <strain evidence="6 7">KKP 3000</strain>
    </source>
</reference>
<evidence type="ECO:0000313" key="7">
    <source>
        <dbReference type="Proteomes" id="UP001579974"/>
    </source>
</evidence>
<keyword evidence="3" id="KW-0804">Transcription</keyword>
<comment type="caution">
    <text evidence="6">The sequence shown here is derived from an EMBL/GenBank/DDBJ whole genome shotgun (WGS) entry which is preliminary data.</text>
</comment>
<accession>A0ABV5AB22</accession>
<dbReference type="RefSeq" id="WP_275475475.1">
    <property type="nucleotide sequence ID" value="NZ_CP162940.1"/>
</dbReference>
<dbReference type="EMBL" id="JBDXSU010000003">
    <property type="protein sequence ID" value="MFB5189459.1"/>
    <property type="molecule type" value="Genomic_DNA"/>
</dbReference>
<feature type="domain" description="HTH tetR-type" evidence="5">
    <location>
        <begin position="11"/>
        <end position="71"/>
    </location>
</feature>
<evidence type="ECO:0000256" key="4">
    <source>
        <dbReference type="PROSITE-ProRule" id="PRU00335"/>
    </source>
</evidence>
<dbReference type="Proteomes" id="UP001579974">
    <property type="component" value="Unassembled WGS sequence"/>
</dbReference>
<keyword evidence="2 4" id="KW-0238">DNA-binding</keyword>